<evidence type="ECO:0000313" key="4">
    <source>
        <dbReference type="Proteomes" id="UP000294225"/>
    </source>
</evidence>
<feature type="domain" description="HTH cro/C1-type" evidence="2">
    <location>
        <begin position="16"/>
        <end position="70"/>
    </location>
</feature>
<dbReference type="InterPro" id="IPR001387">
    <property type="entry name" value="Cro/C1-type_HTH"/>
</dbReference>
<reference evidence="3 4" key="1">
    <citation type="submission" date="2019-02" db="EMBL/GenBank/DDBJ databases">
        <title>Kribbella capetownensis sp. nov. and Kribbella speibonae sp. nov., isolated from soil.</title>
        <authorList>
            <person name="Curtis S.M."/>
            <person name="Norton I."/>
            <person name="Everest G.J."/>
            <person name="Meyers P.R."/>
        </authorList>
    </citation>
    <scope>NUCLEOTIDE SEQUENCE [LARGE SCALE GENOMIC DNA]</scope>
    <source>
        <strain evidence="3 4">YM55</strain>
    </source>
</reference>
<gene>
    <name evidence="3" type="ORF">E0H92_10875</name>
</gene>
<dbReference type="PROSITE" id="PS50943">
    <property type="entry name" value="HTH_CROC1"/>
    <property type="match status" value="1"/>
</dbReference>
<evidence type="ECO:0000259" key="2">
    <source>
        <dbReference type="PROSITE" id="PS50943"/>
    </source>
</evidence>
<dbReference type="GO" id="GO:0003677">
    <property type="term" value="F:DNA binding"/>
    <property type="evidence" value="ECO:0007669"/>
    <property type="project" value="InterPro"/>
</dbReference>
<dbReference type="AlphaFoldDB" id="A0A4V2M626"/>
<feature type="region of interest" description="Disordered" evidence="1">
    <location>
        <begin position="102"/>
        <end position="126"/>
    </location>
</feature>
<dbReference type="Proteomes" id="UP000294225">
    <property type="component" value="Unassembled WGS sequence"/>
</dbReference>
<dbReference type="SMART" id="SM00530">
    <property type="entry name" value="HTH_XRE"/>
    <property type="match status" value="1"/>
</dbReference>
<evidence type="ECO:0000256" key="1">
    <source>
        <dbReference type="SAM" id="MobiDB-lite"/>
    </source>
</evidence>
<accession>A0A4V2M626</accession>
<proteinExistence type="predicted"/>
<dbReference type="Pfam" id="PF13560">
    <property type="entry name" value="HTH_31"/>
    <property type="match status" value="1"/>
</dbReference>
<dbReference type="CDD" id="cd00093">
    <property type="entry name" value="HTH_XRE"/>
    <property type="match status" value="1"/>
</dbReference>
<dbReference type="RefSeq" id="WP_131496127.1">
    <property type="nucleotide sequence ID" value="NZ_SJKC01000001.1"/>
</dbReference>
<name>A0A4V2M626_9ACTN</name>
<dbReference type="InterPro" id="IPR010982">
    <property type="entry name" value="Lambda_DNA-bd_dom_sf"/>
</dbReference>
<comment type="caution">
    <text evidence="3">The sequence shown here is derived from an EMBL/GenBank/DDBJ whole genome shotgun (WGS) entry which is preliminary data.</text>
</comment>
<evidence type="ECO:0000313" key="3">
    <source>
        <dbReference type="EMBL" id="TCC42102.1"/>
    </source>
</evidence>
<sequence length="126" mass="13831">MRDVTIADWNKFGATIKAERARLALSQHELAARAGVSRSWLAKLEAGHRGAEFEQILRLLDALGLSLVLRSGATAPAADGPSATAHRVGQDFDAMRELMDKRQHSAEIRRRAWSAGRHKPARSDHG</sequence>
<dbReference type="EMBL" id="SJKC01000001">
    <property type="protein sequence ID" value="TCC42102.1"/>
    <property type="molecule type" value="Genomic_DNA"/>
</dbReference>
<protein>
    <submittedName>
        <fullName evidence="3">Transcriptional regulator</fullName>
    </submittedName>
</protein>
<dbReference type="SUPFAM" id="SSF47413">
    <property type="entry name" value="lambda repressor-like DNA-binding domains"/>
    <property type="match status" value="1"/>
</dbReference>
<organism evidence="3 4">
    <name type="scientific">Kribbella speibonae</name>
    <dbReference type="NCBI Taxonomy" id="1572660"/>
    <lineage>
        <taxon>Bacteria</taxon>
        <taxon>Bacillati</taxon>
        <taxon>Actinomycetota</taxon>
        <taxon>Actinomycetes</taxon>
        <taxon>Propionibacteriales</taxon>
        <taxon>Kribbellaceae</taxon>
        <taxon>Kribbella</taxon>
    </lineage>
</organism>
<dbReference type="Gene3D" id="1.10.260.40">
    <property type="entry name" value="lambda repressor-like DNA-binding domains"/>
    <property type="match status" value="1"/>
</dbReference>